<feature type="region of interest" description="Disordered" evidence="4">
    <location>
        <begin position="605"/>
        <end position="658"/>
    </location>
</feature>
<accession>A0ABD2L7H8</accession>
<feature type="compositionally biased region" description="Basic and acidic residues" evidence="4">
    <location>
        <begin position="9"/>
        <end position="47"/>
    </location>
</feature>
<dbReference type="InterPro" id="IPR013083">
    <property type="entry name" value="Znf_RING/FYVE/PHD"/>
</dbReference>
<keyword evidence="5" id="KW-0472">Membrane</keyword>
<dbReference type="SUPFAM" id="SSF57850">
    <property type="entry name" value="RING/U-box"/>
    <property type="match status" value="1"/>
</dbReference>
<comment type="caution">
    <text evidence="7">The sequence shown here is derived from an EMBL/GenBank/DDBJ whole genome shotgun (WGS) entry which is preliminary data.</text>
</comment>
<keyword evidence="5" id="KW-0812">Transmembrane</keyword>
<dbReference type="Pfam" id="PF13639">
    <property type="entry name" value="zf-RING_2"/>
    <property type="match status" value="1"/>
</dbReference>
<dbReference type="EMBL" id="JBICBT010000541">
    <property type="protein sequence ID" value="KAL3110409.1"/>
    <property type="molecule type" value="Genomic_DNA"/>
</dbReference>
<feature type="region of interest" description="Disordered" evidence="4">
    <location>
        <begin position="1"/>
        <end position="57"/>
    </location>
</feature>
<evidence type="ECO:0000313" key="7">
    <source>
        <dbReference type="EMBL" id="KAL3110409.1"/>
    </source>
</evidence>
<dbReference type="Gene3D" id="3.30.40.10">
    <property type="entry name" value="Zinc/RING finger domain, C3HC4 (zinc finger)"/>
    <property type="match status" value="1"/>
</dbReference>
<feature type="domain" description="RING-type" evidence="6">
    <location>
        <begin position="498"/>
        <end position="540"/>
    </location>
</feature>
<keyword evidence="5" id="KW-1133">Transmembrane helix</keyword>
<feature type="region of interest" description="Disordered" evidence="4">
    <location>
        <begin position="322"/>
        <end position="352"/>
    </location>
</feature>
<name>A0ABD2L7H8_9BILA</name>
<keyword evidence="2" id="KW-0862">Zinc</keyword>
<dbReference type="GO" id="GO:0008270">
    <property type="term" value="F:zinc ion binding"/>
    <property type="evidence" value="ECO:0007669"/>
    <property type="project" value="UniProtKB-KW"/>
</dbReference>
<dbReference type="InterPro" id="IPR001841">
    <property type="entry name" value="Znf_RING"/>
</dbReference>
<feature type="compositionally biased region" description="Basic residues" evidence="4">
    <location>
        <begin position="389"/>
        <end position="398"/>
    </location>
</feature>
<dbReference type="Proteomes" id="UP001620626">
    <property type="component" value="Unassembled WGS sequence"/>
</dbReference>
<feature type="compositionally biased region" description="Basic and acidic residues" evidence="4">
    <location>
        <begin position="322"/>
        <end position="335"/>
    </location>
</feature>
<evidence type="ECO:0000259" key="6">
    <source>
        <dbReference type="PROSITE" id="PS50089"/>
    </source>
</evidence>
<feature type="transmembrane region" description="Helical" evidence="5">
    <location>
        <begin position="98"/>
        <end position="118"/>
    </location>
</feature>
<feature type="compositionally biased region" description="Polar residues" evidence="4">
    <location>
        <begin position="647"/>
        <end position="658"/>
    </location>
</feature>
<sequence length="658" mass="74351">MEAQKWRRKSGDTKVEAQKWRRKSGDTKVEAQKWRRKSGDTKVEAQKWGRKSGGAKVEAQKWRHKSGSAKVAAQKWRRKCSRRNCWKKKCGSSFQATAFFNSIGEMHLIFLLILPILWPSIECNEQKVPKHSGKKQNHVNKMTKDLGKMPAQIADGKNYFLLEKDWQKILGKNSKYNEQLQKVVKGINKNQCLLEAVFAKNSKNKYFPNENFTADEFKFFKNQRSEIFQNDPALSQLLEGLFAVALSTNNAIKNDGANELSAHMEKLKQSLAYAVIFMAKRGKIRLQIPRGETENEPKAILIELFDIYNDLQMDIEKSIKSWQKRDEKEGREHGQKGRGKYGQKGNEEKQEKERRFLQFVARSLEIEWDANAFCIGGQNGNDDDDDTNRRRRRGKRRNAPPPPGYYNWDQQETNNPRTIAKILLIIVVMTVFTLVVNHFCTNRSGNNQSQRGTEMDNYGENLSPHITTIESSKQLVTAYKAIPLETFVENGDEQNDECSICLGEIKPGTMVRPLPCKHIFDDACIEKWFMGGNITCPLCREKLQISPTAQTMTMANHLGVMAPPGGIVAPRVQVCGGTNEGHDRHGTVTGDQHEVVIDISMTANQNGGNIGGTENHGPATLQHQATENTGGTENQGTATLGHEATETRLNNGSENETK</sequence>
<evidence type="ECO:0000256" key="4">
    <source>
        <dbReference type="SAM" id="MobiDB-lite"/>
    </source>
</evidence>
<evidence type="ECO:0000256" key="5">
    <source>
        <dbReference type="SAM" id="Phobius"/>
    </source>
</evidence>
<proteinExistence type="predicted"/>
<dbReference type="PANTHER" id="PTHR45676">
    <property type="entry name" value="RING-H2 FINGER PROTEIN ATL51-RELATED"/>
    <property type="match status" value="1"/>
</dbReference>
<dbReference type="SMART" id="SM00184">
    <property type="entry name" value="RING"/>
    <property type="match status" value="1"/>
</dbReference>
<dbReference type="AlphaFoldDB" id="A0ABD2L7H8"/>
<evidence type="ECO:0000256" key="3">
    <source>
        <dbReference type="PROSITE-ProRule" id="PRU00175"/>
    </source>
</evidence>
<keyword evidence="1 3" id="KW-0479">Metal-binding</keyword>
<feature type="region of interest" description="Disordered" evidence="4">
    <location>
        <begin position="375"/>
        <end position="412"/>
    </location>
</feature>
<reference evidence="7 8" key="1">
    <citation type="submission" date="2024-10" db="EMBL/GenBank/DDBJ databases">
        <authorList>
            <person name="Kim D."/>
        </authorList>
    </citation>
    <scope>NUCLEOTIDE SEQUENCE [LARGE SCALE GENOMIC DNA]</scope>
    <source>
        <strain evidence="7">BH-2024</strain>
    </source>
</reference>
<keyword evidence="1 3" id="KW-0863">Zinc-finger</keyword>
<feature type="compositionally biased region" description="Low complexity" evidence="4">
    <location>
        <begin position="625"/>
        <end position="639"/>
    </location>
</feature>
<keyword evidence="8" id="KW-1185">Reference proteome</keyword>
<dbReference type="CDD" id="cd16448">
    <property type="entry name" value="RING-H2"/>
    <property type="match status" value="1"/>
</dbReference>
<gene>
    <name evidence="7" type="ORF">niasHT_018239</name>
</gene>
<evidence type="ECO:0000256" key="2">
    <source>
        <dbReference type="ARBA" id="ARBA00022833"/>
    </source>
</evidence>
<evidence type="ECO:0000256" key="1">
    <source>
        <dbReference type="ARBA" id="ARBA00022771"/>
    </source>
</evidence>
<dbReference type="PANTHER" id="PTHR45676:SF159">
    <property type="entry name" value="RING-H2 FINGER PROTEIN ATL51"/>
    <property type="match status" value="1"/>
</dbReference>
<evidence type="ECO:0000313" key="8">
    <source>
        <dbReference type="Proteomes" id="UP001620626"/>
    </source>
</evidence>
<protein>
    <recommendedName>
        <fullName evidence="6">RING-type domain-containing protein</fullName>
    </recommendedName>
</protein>
<dbReference type="PROSITE" id="PS50089">
    <property type="entry name" value="ZF_RING_2"/>
    <property type="match status" value="1"/>
</dbReference>
<organism evidence="7 8">
    <name type="scientific">Heterodera trifolii</name>
    <dbReference type="NCBI Taxonomy" id="157864"/>
    <lineage>
        <taxon>Eukaryota</taxon>
        <taxon>Metazoa</taxon>
        <taxon>Ecdysozoa</taxon>
        <taxon>Nematoda</taxon>
        <taxon>Chromadorea</taxon>
        <taxon>Rhabditida</taxon>
        <taxon>Tylenchina</taxon>
        <taxon>Tylenchomorpha</taxon>
        <taxon>Tylenchoidea</taxon>
        <taxon>Heteroderidae</taxon>
        <taxon>Heteroderinae</taxon>
        <taxon>Heterodera</taxon>
    </lineage>
</organism>